<dbReference type="RefSeq" id="WP_061171440.1">
    <property type="nucleotide sequence ID" value="NZ_FCOA02000034.1"/>
</dbReference>
<dbReference type="Proteomes" id="UP000054851">
    <property type="component" value="Unassembled WGS sequence"/>
</dbReference>
<organism evidence="3 4">
    <name type="scientific">Caballeronia hypogeia</name>
    <dbReference type="NCBI Taxonomy" id="1777140"/>
    <lineage>
        <taxon>Bacteria</taxon>
        <taxon>Pseudomonadati</taxon>
        <taxon>Pseudomonadota</taxon>
        <taxon>Betaproteobacteria</taxon>
        <taxon>Burkholderiales</taxon>
        <taxon>Burkholderiaceae</taxon>
        <taxon>Caballeronia</taxon>
    </lineage>
</organism>
<keyword evidence="4" id="KW-1185">Reference proteome</keyword>
<comment type="caution">
    <text evidence="3">The sequence shown here is derived from an EMBL/GenBank/DDBJ whole genome shotgun (WGS) entry which is preliminary data.</text>
</comment>
<feature type="region of interest" description="Disordered" evidence="1">
    <location>
        <begin position="73"/>
        <end position="94"/>
    </location>
</feature>
<evidence type="ECO:0000256" key="1">
    <source>
        <dbReference type="SAM" id="MobiDB-lite"/>
    </source>
</evidence>
<name>A0A158D474_9BURK</name>
<dbReference type="OrthoDB" id="9104200at2"/>
<protein>
    <submittedName>
        <fullName evidence="3">Purine nucleoside phosphorylase</fullName>
    </submittedName>
</protein>
<dbReference type="InterPro" id="IPR025421">
    <property type="entry name" value="DUF4148"/>
</dbReference>
<dbReference type="EMBL" id="FCOA02000034">
    <property type="protein sequence ID" value="SAK89408.1"/>
    <property type="molecule type" value="Genomic_DNA"/>
</dbReference>
<gene>
    <name evidence="3" type="ORF">AWB79_06411</name>
</gene>
<feature type="signal peptide" evidence="2">
    <location>
        <begin position="1"/>
        <end position="22"/>
    </location>
</feature>
<feature type="chain" id="PRO_5007623730" evidence="2">
    <location>
        <begin position="23"/>
        <end position="124"/>
    </location>
</feature>
<evidence type="ECO:0000256" key="2">
    <source>
        <dbReference type="SAM" id="SignalP"/>
    </source>
</evidence>
<reference evidence="3" key="1">
    <citation type="submission" date="2016-01" db="EMBL/GenBank/DDBJ databases">
        <authorList>
            <person name="Peeters C."/>
        </authorList>
    </citation>
    <scope>NUCLEOTIDE SEQUENCE</scope>
    <source>
        <strain evidence="3">LMG 29322</strain>
    </source>
</reference>
<evidence type="ECO:0000313" key="3">
    <source>
        <dbReference type="EMBL" id="SAK89408.1"/>
    </source>
</evidence>
<sequence>MNVIAKLVVSLAVVAAPTFAFAQSQNGPLTRAQVKAELVQLERAGYSPAMGEQANYPADIQAAEAKVAAQQNTNEANEAYGGTHAGGAASSASSARMPMSMKHDATSAADCVGPAGFCSPFFGS</sequence>
<evidence type="ECO:0000313" key="4">
    <source>
        <dbReference type="Proteomes" id="UP000054851"/>
    </source>
</evidence>
<dbReference type="AlphaFoldDB" id="A0A158D474"/>
<dbReference type="Pfam" id="PF13663">
    <property type="entry name" value="DUF4148"/>
    <property type="match status" value="1"/>
</dbReference>
<accession>A0A158D474</accession>
<proteinExistence type="predicted"/>
<keyword evidence="2" id="KW-0732">Signal</keyword>